<dbReference type="Proteomes" id="UP001056109">
    <property type="component" value="Chromosome"/>
</dbReference>
<comment type="activity regulation">
    <text evidence="10">Na(+) is not transported, but it plays an essential structural role and its presence is essential for fluoride channel function.</text>
</comment>
<protein>
    <recommendedName>
        <fullName evidence="10">Fluoride-specific ion channel FluC</fullName>
    </recommendedName>
</protein>
<evidence type="ECO:0000313" key="11">
    <source>
        <dbReference type="EMBL" id="USR78787.1"/>
    </source>
</evidence>
<keyword evidence="5 10" id="KW-0472">Membrane</keyword>
<comment type="function">
    <text evidence="9 10">Fluoride-specific ion channel. Important for reducing fluoride concentration in the cell, thus reducing its toxicity.</text>
</comment>
<keyword evidence="10" id="KW-0479">Metal-binding</keyword>
<dbReference type="PANTHER" id="PTHR28259:SF1">
    <property type="entry name" value="FLUORIDE EXPORT PROTEIN 1-RELATED"/>
    <property type="match status" value="1"/>
</dbReference>
<organism evidence="11 12">
    <name type="scientific">Arcanobacterium pinnipediorum</name>
    <dbReference type="NCBI Taxonomy" id="1503041"/>
    <lineage>
        <taxon>Bacteria</taxon>
        <taxon>Bacillati</taxon>
        <taxon>Actinomycetota</taxon>
        <taxon>Actinomycetes</taxon>
        <taxon>Actinomycetales</taxon>
        <taxon>Actinomycetaceae</taxon>
        <taxon>Arcanobacterium</taxon>
    </lineage>
</organism>
<evidence type="ECO:0000256" key="7">
    <source>
        <dbReference type="ARBA" id="ARBA00035120"/>
    </source>
</evidence>
<accession>A0ABY5AFF6</accession>
<feature type="binding site" evidence="10">
    <location>
        <position position="68"/>
    </location>
    <ligand>
        <name>Na(+)</name>
        <dbReference type="ChEBI" id="CHEBI:29101"/>
        <note>structural</note>
    </ligand>
</feature>
<dbReference type="PANTHER" id="PTHR28259">
    <property type="entry name" value="FLUORIDE EXPORT PROTEIN 1-RELATED"/>
    <property type="match status" value="1"/>
</dbReference>
<evidence type="ECO:0000256" key="2">
    <source>
        <dbReference type="ARBA" id="ARBA00022475"/>
    </source>
</evidence>
<evidence type="ECO:0000256" key="9">
    <source>
        <dbReference type="ARBA" id="ARBA00049940"/>
    </source>
</evidence>
<evidence type="ECO:0000256" key="5">
    <source>
        <dbReference type="ARBA" id="ARBA00023136"/>
    </source>
</evidence>
<evidence type="ECO:0000313" key="12">
    <source>
        <dbReference type="Proteomes" id="UP001056109"/>
    </source>
</evidence>
<keyword evidence="10" id="KW-0813">Transport</keyword>
<evidence type="ECO:0000256" key="3">
    <source>
        <dbReference type="ARBA" id="ARBA00022692"/>
    </source>
</evidence>
<dbReference type="Pfam" id="PF02537">
    <property type="entry name" value="CRCB"/>
    <property type="match status" value="1"/>
</dbReference>
<gene>
    <name evidence="10" type="primary">fluC</name>
    <name evidence="10" type="synonym">crcB</name>
    <name evidence="11" type="ORF">NG665_05170</name>
</gene>
<reference evidence="11" key="1">
    <citation type="submission" date="2022-06" db="EMBL/GenBank/DDBJ databases">
        <title>Complete Genome Sequence of Arcanobacterium pinnipediorum strain DSM 28752 isolated from a harbour seal.</title>
        <authorList>
            <person name="Borowiak M."/>
            <person name="Kreitlow A."/>
            <person name="Alssahen M."/>
            <person name="Malorny B."/>
            <person name="Laemmler C."/>
            <person name="Prenger-Berninghoff E."/>
            <person name="Siebert U."/>
            <person name="Ploetz M."/>
            <person name="Abdulmawjood A."/>
        </authorList>
    </citation>
    <scope>NUCLEOTIDE SEQUENCE</scope>
    <source>
        <strain evidence="11">DSM 28752</strain>
    </source>
</reference>
<sequence>MIVFIGIAGGCGAVARYWLDTGIKKAICSPNPFSTAVINVLGSFILGLIVAAELDPMWSAVLGLGLCGGFTTFSTASVEVGNLLLAKRLIYGLIYGGAMCVLCALAAGLGIVLVSG</sequence>
<feature type="transmembrane region" description="Helical" evidence="10">
    <location>
        <begin position="33"/>
        <end position="52"/>
    </location>
</feature>
<dbReference type="EMBL" id="CP099547">
    <property type="protein sequence ID" value="USR78787.1"/>
    <property type="molecule type" value="Genomic_DNA"/>
</dbReference>
<evidence type="ECO:0000256" key="8">
    <source>
        <dbReference type="ARBA" id="ARBA00035585"/>
    </source>
</evidence>
<proteinExistence type="inferred from homology"/>
<comment type="similarity">
    <text evidence="7 10">Belongs to the fluoride channel Fluc/FEX (TC 1.A.43) family.</text>
</comment>
<keyword evidence="4 10" id="KW-1133">Transmembrane helix</keyword>
<name>A0ABY5AFF6_9ACTO</name>
<evidence type="ECO:0000256" key="6">
    <source>
        <dbReference type="ARBA" id="ARBA00023303"/>
    </source>
</evidence>
<comment type="subcellular location">
    <subcellularLocation>
        <location evidence="1 10">Cell membrane</location>
        <topology evidence="1 10">Multi-pass membrane protein</topology>
    </subcellularLocation>
</comment>
<evidence type="ECO:0000256" key="10">
    <source>
        <dbReference type="HAMAP-Rule" id="MF_00454"/>
    </source>
</evidence>
<comment type="catalytic activity">
    <reaction evidence="8">
        <text>fluoride(in) = fluoride(out)</text>
        <dbReference type="Rhea" id="RHEA:76159"/>
        <dbReference type="ChEBI" id="CHEBI:17051"/>
    </reaction>
    <physiologicalReaction direction="left-to-right" evidence="8">
        <dbReference type="Rhea" id="RHEA:76160"/>
    </physiologicalReaction>
</comment>
<dbReference type="InterPro" id="IPR003691">
    <property type="entry name" value="FluC"/>
</dbReference>
<feature type="transmembrane region" description="Helical" evidence="10">
    <location>
        <begin position="58"/>
        <end position="78"/>
    </location>
</feature>
<keyword evidence="2 10" id="KW-1003">Cell membrane</keyword>
<keyword evidence="6 10" id="KW-0407">Ion channel</keyword>
<dbReference type="RefSeq" id="WP_252672600.1">
    <property type="nucleotide sequence ID" value="NZ_CP099547.1"/>
</dbReference>
<keyword evidence="12" id="KW-1185">Reference proteome</keyword>
<keyword evidence="3 10" id="KW-0812">Transmembrane</keyword>
<feature type="binding site" evidence="10">
    <location>
        <position position="71"/>
    </location>
    <ligand>
        <name>Na(+)</name>
        <dbReference type="ChEBI" id="CHEBI:29101"/>
        <note>structural</note>
    </ligand>
</feature>
<dbReference type="HAMAP" id="MF_00454">
    <property type="entry name" value="FluC"/>
    <property type="match status" value="1"/>
</dbReference>
<evidence type="ECO:0000256" key="1">
    <source>
        <dbReference type="ARBA" id="ARBA00004651"/>
    </source>
</evidence>
<feature type="transmembrane region" description="Helical" evidence="10">
    <location>
        <begin position="90"/>
        <end position="114"/>
    </location>
</feature>
<keyword evidence="10" id="KW-0915">Sodium</keyword>
<evidence type="ECO:0000256" key="4">
    <source>
        <dbReference type="ARBA" id="ARBA00022989"/>
    </source>
</evidence>
<keyword evidence="10" id="KW-0406">Ion transport</keyword>